<proteinExistence type="predicted"/>
<keyword evidence="3" id="KW-1185">Reference proteome</keyword>
<sequence>MVLGSEPDRQDHRLNKESVSPTVNKQAVNPLDVHSNLVKHLDRAAVSQRANLIMAEDTRQDKRASFSAITEHNTNGMTRTSSAVASSKSGASKKLLPPYTRRHYVQLCEPVDRTSYAE</sequence>
<feature type="region of interest" description="Disordered" evidence="1">
    <location>
        <begin position="69"/>
        <end position="95"/>
    </location>
</feature>
<reference evidence="2 3" key="1">
    <citation type="submission" date="2019-03" db="EMBL/GenBank/DDBJ databases">
        <title>First draft genome of Liparis tanakae, snailfish: a comprehensive survey of snailfish specific genes.</title>
        <authorList>
            <person name="Kim W."/>
            <person name="Song I."/>
            <person name="Jeong J.-H."/>
            <person name="Kim D."/>
            <person name="Kim S."/>
            <person name="Ryu S."/>
            <person name="Song J.Y."/>
            <person name="Lee S.K."/>
        </authorList>
    </citation>
    <scope>NUCLEOTIDE SEQUENCE [LARGE SCALE GENOMIC DNA]</scope>
    <source>
        <tissue evidence="2">Muscle</tissue>
    </source>
</reference>
<dbReference type="EMBL" id="SRLO01000206">
    <property type="protein sequence ID" value="TNN67269.1"/>
    <property type="molecule type" value="Genomic_DNA"/>
</dbReference>
<evidence type="ECO:0000313" key="2">
    <source>
        <dbReference type="EMBL" id="TNN67269.1"/>
    </source>
</evidence>
<feature type="region of interest" description="Disordered" evidence="1">
    <location>
        <begin position="1"/>
        <end position="26"/>
    </location>
</feature>
<evidence type="ECO:0000313" key="3">
    <source>
        <dbReference type="Proteomes" id="UP000314294"/>
    </source>
</evidence>
<accession>A0A4Z2HN23</accession>
<evidence type="ECO:0000256" key="1">
    <source>
        <dbReference type="SAM" id="MobiDB-lite"/>
    </source>
</evidence>
<name>A0A4Z2HN23_9TELE</name>
<dbReference type="AlphaFoldDB" id="A0A4Z2HN23"/>
<dbReference type="Proteomes" id="UP000314294">
    <property type="component" value="Unassembled WGS sequence"/>
</dbReference>
<feature type="compositionally biased region" description="Low complexity" evidence="1">
    <location>
        <begin position="81"/>
        <end position="94"/>
    </location>
</feature>
<organism evidence="2 3">
    <name type="scientific">Liparis tanakae</name>
    <name type="common">Tanaka's snailfish</name>
    <dbReference type="NCBI Taxonomy" id="230148"/>
    <lineage>
        <taxon>Eukaryota</taxon>
        <taxon>Metazoa</taxon>
        <taxon>Chordata</taxon>
        <taxon>Craniata</taxon>
        <taxon>Vertebrata</taxon>
        <taxon>Euteleostomi</taxon>
        <taxon>Actinopterygii</taxon>
        <taxon>Neopterygii</taxon>
        <taxon>Teleostei</taxon>
        <taxon>Neoteleostei</taxon>
        <taxon>Acanthomorphata</taxon>
        <taxon>Eupercaria</taxon>
        <taxon>Perciformes</taxon>
        <taxon>Cottioidei</taxon>
        <taxon>Cottales</taxon>
        <taxon>Liparidae</taxon>
        <taxon>Liparis</taxon>
    </lineage>
</organism>
<comment type="caution">
    <text evidence="2">The sequence shown here is derived from an EMBL/GenBank/DDBJ whole genome shotgun (WGS) entry which is preliminary data.</text>
</comment>
<feature type="compositionally biased region" description="Basic and acidic residues" evidence="1">
    <location>
        <begin position="1"/>
        <end position="16"/>
    </location>
</feature>
<protein>
    <submittedName>
        <fullName evidence="2">Uncharacterized protein</fullName>
    </submittedName>
</protein>
<feature type="compositionally biased region" description="Polar residues" evidence="1">
    <location>
        <begin position="69"/>
        <end position="80"/>
    </location>
</feature>
<dbReference type="OrthoDB" id="8839884at2759"/>
<feature type="compositionally biased region" description="Polar residues" evidence="1">
    <location>
        <begin position="17"/>
        <end position="26"/>
    </location>
</feature>
<gene>
    <name evidence="2" type="ORF">EYF80_022518</name>
</gene>